<reference evidence="3 4" key="1">
    <citation type="submission" date="2018-02" db="EMBL/GenBank/DDBJ databases">
        <title>The genomes of Aspergillus section Nigri reveals drivers in fungal speciation.</title>
        <authorList>
            <consortium name="DOE Joint Genome Institute"/>
            <person name="Vesth T.C."/>
            <person name="Nybo J."/>
            <person name="Theobald S."/>
            <person name="Brandl J."/>
            <person name="Frisvad J.C."/>
            <person name="Nielsen K.F."/>
            <person name="Lyhne E.K."/>
            <person name="Kogle M.E."/>
            <person name="Kuo A."/>
            <person name="Riley R."/>
            <person name="Clum A."/>
            <person name="Nolan M."/>
            <person name="Lipzen A."/>
            <person name="Salamov A."/>
            <person name="Henrissat B."/>
            <person name="Wiebenga A."/>
            <person name="De vries R.P."/>
            <person name="Grigoriev I.V."/>
            <person name="Mortensen U.H."/>
            <person name="Andersen M.R."/>
            <person name="Baker S.E."/>
        </authorList>
    </citation>
    <scope>NUCLEOTIDE SEQUENCE [LARGE SCALE GENOMIC DNA]</scope>
    <source>
        <strain evidence="3 4">CBS 112811</strain>
    </source>
</reference>
<evidence type="ECO:0000313" key="4">
    <source>
        <dbReference type="Proteomes" id="UP000249526"/>
    </source>
</evidence>
<gene>
    <name evidence="3" type="ORF">BO85DRAFT_451486</name>
</gene>
<dbReference type="GeneID" id="37164004"/>
<protein>
    <submittedName>
        <fullName evidence="3">Uncharacterized protein</fullName>
    </submittedName>
</protein>
<dbReference type="EMBL" id="KZ825069">
    <property type="protein sequence ID" value="RAH55134.1"/>
    <property type="molecule type" value="Genomic_DNA"/>
</dbReference>
<evidence type="ECO:0000256" key="2">
    <source>
        <dbReference type="SAM" id="Phobius"/>
    </source>
</evidence>
<organism evidence="3 4">
    <name type="scientific">Aspergillus piperis CBS 112811</name>
    <dbReference type="NCBI Taxonomy" id="1448313"/>
    <lineage>
        <taxon>Eukaryota</taxon>
        <taxon>Fungi</taxon>
        <taxon>Dikarya</taxon>
        <taxon>Ascomycota</taxon>
        <taxon>Pezizomycotina</taxon>
        <taxon>Eurotiomycetes</taxon>
        <taxon>Eurotiomycetidae</taxon>
        <taxon>Eurotiales</taxon>
        <taxon>Aspergillaceae</taxon>
        <taxon>Aspergillus</taxon>
        <taxon>Aspergillus subgen. Circumdati</taxon>
    </lineage>
</organism>
<keyword evidence="2" id="KW-1133">Transmembrane helix</keyword>
<feature type="compositionally biased region" description="Basic residues" evidence="1">
    <location>
        <begin position="29"/>
        <end position="38"/>
    </location>
</feature>
<feature type="transmembrane region" description="Helical" evidence="2">
    <location>
        <begin position="40"/>
        <end position="59"/>
    </location>
</feature>
<evidence type="ECO:0000256" key="1">
    <source>
        <dbReference type="SAM" id="MobiDB-lite"/>
    </source>
</evidence>
<keyword evidence="2" id="KW-0812">Transmembrane</keyword>
<name>A0A8G1QWT7_9EURO</name>
<sequence length="60" mass="7250">MARTFVKKKKRKKERSNSIPGYTRTGEMKKKKHKRKKHDLNTADAIHQLIFFFSLFTYFS</sequence>
<evidence type="ECO:0000313" key="3">
    <source>
        <dbReference type="EMBL" id="RAH55134.1"/>
    </source>
</evidence>
<dbReference type="RefSeq" id="XP_025513056.1">
    <property type="nucleotide sequence ID" value="XM_025660602.1"/>
</dbReference>
<dbReference type="AlphaFoldDB" id="A0A8G1QWT7"/>
<keyword evidence="4" id="KW-1185">Reference proteome</keyword>
<feature type="region of interest" description="Disordered" evidence="1">
    <location>
        <begin position="1"/>
        <end position="39"/>
    </location>
</feature>
<dbReference type="Proteomes" id="UP000249526">
    <property type="component" value="Unassembled WGS sequence"/>
</dbReference>
<keyword evidence="2" id="KW-0472">Membrane</keyword>
<accession>A0A8G1QWT7</accession>
<feature type="compositionally biased region" description="Basic residues" evidence="1">
    <location>
        <begin position="1"/>
        <end position="14"/>
    </location>
</feature>
<proteinExistence type="predicted"/>